<evidence type="ECO:0000313" key="5">
    <source>
        <dbReference type="EMBL" id="VVM06502.1"/>
    </source>
</evidence>
<dbReference type="GO" id="GO:0016757">
    <property type="term" value="F:glycosyltransferase activity"/>
    <property type="evidence" value="ECO:0007669"/>
    <property type="project" value="UniProtKB-KW"/>
</dbReference>
<protein>
    <recommendedName>
        <fullName evidence="4">Glycosyltransferase 2-like domain-containing protein</fullName>
    </recommendedName>
</protein>
<dbReference type="RefSeq" id="WP_178086954.1">
    <property type="nucleotide sequence ID" value="NZ_CABFVA020000066.1"/>
</dbReference>
<reference evidence="5 6" key="1">
    <citation type="submission" date="2019-09" db="EMBL/GenBank/DDBJ databases">
        <authorList>
            <person name="Cremers G."/>
        </authorList>
    </citation>
    <scope>NUCLEOTIDE SEQUENCE [LARGE SCALE GENOMIC DNA]</scope>
    <source>
        <strain evidence="5">4A</strain>
    </source>
</reference>
<keyword evidence="3" id="KW-0808">Transferase</keyword>
<proteinExistence type="inferred from homology"/>
<feature type="domain" description="Glycosyltransferase 2-like" evidence="4">
    <location>
        <begin position="8"/>
        <end position="116"/>
    </location>
</feature>
<evidence type="ECO:0000313" key="6">
    <source>
        <dbReference type="Proteomes" id="UP000334923"/>
    </source>
</evidence>
<evidence type="ECO:0000256" key="1">
    <source>
        <dbReference type="ARBA" id="ARBA00006739"/>
    </source>
</evidence>
<comment type="similarity">
    <text evidence="1">Belongs to the glycosyltransferase 2 family.</text>
</comment>
<evidence type="ECO:0000256" key="2">
    <source>
        <dbReference type="ARBA" id="ARBA00022676"/>
    </source>
</evidence>
<keyword evidence="6" id="KW-1185">Reference proteome</keyword>
<name>A0A5E6MAD0_9BACT</name>
<gene>
    <name evidence="5" type="ORF">MAMT_01243</name>
</gene>
<dbReference type="Gene3D" id="3.90.550.10">
    <property type="entry name" value="Spore Coat Polysaccharide Biosynthesis Protein SpsA, Chain A"/>
    <property type="match status" value="1"/>
</dbReference>
<keyword evidence="2" id="KW-0328">Glycosyltransferase</keyword>
<evidence type="ECO:0000256" key="3">
    <source>
        <dbReference type="ARBA" id="ARBA00022679"/>
    </source>
</evidence>
<accession>A0A5E6MAD0</accession>
<dbReference type="AlphaFoldDB" id="A0A5E6MAD0"/>
<evidence type="ECO:0000259" key="4">
    <source>
        <dbReference type="Pfam" id="PF00535"/>
    </source>
</evidence>
<dbReference type="EMBL" id="CABFVA020000066">
    <property type="protein sequence ID" value="VVM06502.1"/>
    <property type="molecule type" value="Genomic_DNA"/>
</dbReference>
<sequence>MRSIPLFIAHWNAPEACLKSVDCLQKLEVPLRIVIADNASDPEKRAQLCQGLPKEVEVVALAENRGFGGALNVLLRRWLAESPEDEICFLASHDVIPRKDCLALLAKALLSDPTIGIACPDQDAEVAPVYPHFTPIRGPRSVRCQPGKKGEWKDVVFANATLFAVRKRCIRELNLFFDERFFCYGEEYDFGLRVSRAGWRVILVWGATVDNPGRAAPSLLYSYLHGRNSLFLALRYGGSPAAAVRALLFALNTVRFLCLDAKNHRIDEFGLGRACALIDFFRGRYGPPPSFLLRRSGKIRWLPYSM</sequence>
<dbReference type="Pfam" id="PF00535">
    <property type="entry name" value="Glycos_transf_2"/>
    <property type="match status" value="1"/>
</dbReference>
<dbReference type="SUPFAM" id="SSF53448">
    <property type="entry name" value="Nucleotide-diphospho-sugar transferases"/>
    <property type="match status" value="1"/>
</dbReference>
<dbReference type="Proteomes" id="UP000334923">
    <property type="component" value="Unassembled WGS sequence"/>
</dbReference>
<dbReference type="PANTHER" id="PTHR43179">
    <property type="entry name" value="RHAMNOSYLTRANSFERASE WBBL"/>
    <property type="match status" value="1"/>
</dbReference>
<dbReference type="InterPro" id="IPR029044">
    <property type="entry name" value="Nucleotide-diphossugar_trans"/>
</dbReference>
<organism evidence="5 6">
    <name type="scientific">Methylacidimicrobium tartarophylax</name>
    <dbReference type="NCBI Taxonomy" id="1041768"/>
    <lineage>
        <taxon>Bacteria</taxon>
        <taxon>Pseudomonadati</taxon>
        <taxon>Verrucomicrobiota</taxon>
        <taxon>Methylacidimicrobium</taxon>
    </lineage>
</organism>
<dbReference type="InterPro" id="IPR001173">
    <property type="entry name" value="Glyco_trans_2-like"/>
</dbReference>
<dbReference type="PANTHER" id="PTHR43179:SF12">
    <property type="entry name" value="GALACTOFURANOSYLTRANSFERASE GLFT2"/>
    <property type="match status" value="1"/>
</dbReference>